<evidence type="ECO:0000256" key="3">
    <source>
        <dbReference type="ARBA" id="ARBA00023172"/>
    </source>
</evidence>
<dbReference type="InterPro" id="IPR036162">
    <property type="entry name" value="Resolvase-like_N_sf"/>
</dbReference>
<dbReference type="Gene3D" id="3.40.50.1390">
    <property type="entry name" value="Resolvase, N-terminal catalytic domain"/>
    <property type="match status" value="1"/>
</dbReference>
<dbReference type="PROSITE" id="PS00397">
    <property type="entry name" value="RECOMBINASES_1"/>
    <property type="match status" value="1"/>
</dbReference>
<evidence type="ECO:0000256" key="5">
    <source>
        <dbReference type="PROSITE-ProRule" id="PRU10137"/>
    </source>
</evidence>
<dbReference type="SUPFAM" id="SSF53041">
    <property type="entry name" value="Resolvase-like"/>
    <property type="match status" value="1"/>
</dbReference>
<dbReference type="PANTHER" id="PTHR30461">
    <property type="entry name" value="DNA-INVERTASE FROM LAMBDOID PROPHAGE"/>
    <property type="match status" value="1"/>
</dbReference>
<gene>
    <name evidence="7" type="ORF">phytr_11200</name>
</gene>
<dbReference type="RefSeq" id="WP_106874865.1">
    <property type="nucleotide sequence ID" value="NZ_CP027845.1"/>
</dbReference>
<dbReference type="Pfam" id="PF00239">
    <property type="entry name" value="Resolvase"/>
    <property type="match status" value="1"/>
</dbReference>
<keyword evidence="1" id="KW-0229">DNA integration</keyword>
<dbReference type="InterPro" id="IPR006118">
    <property type="entry name" value="Recombinase_CS"/>
</dbReference>
<evidence type="ECO:0000259" key="6">
    <source>
        <dbReference type="PROSITE" id="PS51736"/>
    </source>
</evidence>
<sequence>MVNTPTNAKIFAYIRASTDKQDLTNQRHEILTYTNSNNLKVDEFVEIQISSRKTPKQRRISELLSKLNSADTIIVTELSRLGRSTSEIIELIAALLKAKIKLIVIKQNLTINHEKYDMNSKIMVTFFSLFAELERDLISLRTKEALKAKKAKGVILGKPIGTIQKSKFDKDIDKLKELLKLGLSVRKIAKYLGYPNHLSLNKYIKSRKIKELVC</sequence>
<feature type="active site" description="O-(5'-phospho-DNA)-serine intermediate" evidence="4 5">
    <location>
        <position position="17"/>
    </location>
</feature>
<dbReference type="PANTHER" id="PTHR30461:SF19">
    <property type="entry name" value="SITE-SPECIFIC RECOMBINASE RESOLVASE FAMILY"/>
    <property type="match status" value="1"/>
</dbReference>
<evidence type="ECO:0000256" key="4">
    <source>
        <dbReference type="PIRSR" id="PIRSR606118-50"/>
    </source>
</evidence>
<evidence type="ECO:0000313" key="8">
    <source>
        <dbReference type="Proteomes" id="UP000241762"/>
    </source>
</evidence>
<keyword evidence="3" id="KW-0233">DNA recombination</keyword>
<dbReference type="AlphaFoldDB" id="A0A2P1P9X2"/>
<dbReference type="SMART" id="SM00857">
    <property type="entry name" value="Resolvase"/>
    <property type="match status" value="1"/>
</dbReference>
<accession>A0A2P1P9X2</accession>
<protein>
    <submittedName>
        <fullName evidence="7">Resolvase</fullName>
    </submittedName>
</protein>
<dbReference type="InterPro" id="IPR050639">
    <property type="entry name" value="SSR_resolvase"/>
</dbReference>
<keyword evidence="8" id="KW-1185">Reference proteome</keyword>
<evidence type="ECO:0000256" key="2">
    <source>
        <dbReference type="ARBA" id="ARBA00023125"/>
    </source>
</evidence>
<dbReference type="OrthoDB" id="114045at2"/>
<reference evidence="7 8" key="1">
    <citation type="submission" date="2018-03" db="EMBL/GenBank/DDBJ databases">
        <title>A gene transfer event suggests a long-term partnership between eustigmatophyte algae and a novel lineage of endosymbiotic bacteria.</title>
        <authorList>
            <person name="Yurchenko T."/>
            <person name="Sevcikova T."/>
            <person name="Pribyl P."/>
            <person name="El Karkouri K."/>
            <person name="Klimes V."/>
            <person name="Amaral R."/>
            <person name="Zbrankova V."/>
            <person name="Kim E."/>
            <person name="Raoult D."/>
            <person name="Santos L.M.A."/>
            <person name="Elias M."/>
        </authorList>
    </citation>
    <scope>NUCLEOTIDE SEQUENCE [LARGE SCALE GENOMIC DNA]</scope>
    <source>
        <strain evidence="7">CCALA 838</strain>
    </source>
</reference>
<dbReference type="GO" id="GO:0000150">
    <property type="term" value="F:DNA strand exchange activity"/>
    <property type="evidence" value="ECO:0007669"/>
    <property type="project" value="InterPro"/>
</dbReference>
<proteinExistence type="predicted"/>
<evidence type="ECO:0000313" key="7">
    <source>
        <dbReference type="EMBL" id="AVP88045.1"/>
    </source>
</evidence>
<dbReference type="EMBL" id="CP027845">
    <property type="protein sequence ID" value="AVP88045.1"/>
    <property type="molecule type" value="Genomic_DNA"/>
</dbReference>
<dbReference type="Proteomes" id="UP000241762">
    <property type="component" value="Chromosome"/>
</dbReference>
<name>A0A2P1P9X2_9RICK</name>
<organism evidence="7 8">
    <name type="scientific">Candidatus Phycorickettsia trachydisci</name>
    <dbReference type="NCBI Taxonomy" id="2115978"/>
    <lineage>
        <taxon>Bacteria</taxon>
        <taxon>Pseudomonadati</taxon>
        <taxon>Pseudomonadota</taxon>
        <taxon>Alphaproteobacteria</taxon>
        <taxon>Rickettsiales</taxon>
        <taxon>Rickettsiaceae</taxon>
        <taxon>Candidatus Phycorickettsia</taxon>
    </lineage>
</organism>
<keyword evidence="2" id="KW-0238">DNA-binding</keyword>
<feature type="domain" description="Resolvase/invertase-type recombinase catalytic" evidence="6">
    <location>
        <begin position="9"/>
        <end position="153"/>
    </location>
</feature>
<dbReference type="GO" id="GO:0003677">
    <property type="term" value="F:DNA binding"/>
    <property type="evidence" value="ECO:0007669"/>
    <property type="project" value="UniProtKB-KW"/>
</dbReference>
<dbReference type="KEGG" id="ptc:phytr_11200"/>
<dbReference type="PROSITE" id="PS51736">
    <property type="entry name" value="RECOMBINASES_3"/>
    <property type="match status" value="1"/>
</dbReference>
<dbReference type="InterPro" id="IPR006119">
    <property type="entry name" value="Resolv_N"/>
</dbReference>
<dbReference type="CDD" id="cd03768">
    <property type="entry name" value="SR_ResInv"/>
    <property type="match status" value="1"/>
</dbReference>
<dbReference type="GO" id="GO:0015074">
    <property type="term" value="P:DNA integration"/>
    <property type="evidence" value="ECO:0007669"/>
    <property type="project" value="UniProtKB-KW"/>
</dbReference>
<evidence type="ECO:0000256" key="1">
    <source>
        <dbReference type="ARBA" id="ARBA00022908"/>
    </source>
</evidence>